<accession>A0A0A9AR01</accession>
<reference evidence="1" key="2">
    <citation type="journal article" date="2015" name="Data Brief">
        <title>Shoot transcriptome of the giant reed, Arundo donax.</title>
        <authorList>
            <person name="Barrero R.A."/>
            <person name="Guerrero F.D."/>
            <person name="Moolhuijzen P."/>
            <person name="Goolsby J.A."/>
            <person name="Tidwell J."/>
            <person name="Bellgard S.E."/>
            <person name="Bellgard M.I."/>
        </authorList>
    </citation>
    <scope>NUCLEOTIDE SEQUENCE</scope>
    <source>
        <tissue evidence="1">Shoot tissue taken approximately 20 cm above the soil surface</tissue>
    </source>
</reference>
<reference evidence="1" key="1">
    <citation type="submission" date="2014-09" db="EMBL/GenBank/DDBJ databases">
        <authorList>
            <person name="Magalhaes I.L.F."/>
            <person name="Oliveira U."/>
            <person name="Santos F.R."/>
            <person name="Vidigal T.H.D.A."/>
            <person name="Brescovit A.D."/>
            <person name="Santos A.J."/>
        </authorList>
    </citation>
    <scope>NUCLEOTIDE SEQUENCE</scope>
    <source>
        <tissue evidence="1">Shoot tissue taken approximately 20 cm above the soil surface</tissue>
    </source>
</reference>
<organism evidence="1">
    <name type="scientific">Arundo donax</name>
    <name type="common">Giant reed</name>
    <name type="synonym">Donax arundinaceus</name>
    <dbReference type="NCBI Taxonomy" id="35708"/>
    <lineage>
        <taxon>Eukaryota</taxon>
        <taxon>Viridiplantae</taxon>
        <taxon>Streptophyta</taxon>
        <taxon>Embryophyta</taxon>
        <taxon>Tracheophyta</taxon>
        <taxon>Spermatophyta</taxon>
        <taxon>Magnoliopsida</taxon>
        <taxon>Liliopsida</taxon>
        <taxon>Poales</taxon>
        <taxon>Poaceae</taxon>
        <taxon>PACMAD clade</taxon>
        <taxon>Arundinoideae</taxon>
        <taxon>Arundineae</taxon>
        <taxon>Arundo</taxon>
    </lineage>
</organism>
<protein>
    <submittedName>
        <fullName evidence="1">Uncharacterized protein</fullName>
    </submittedName>
</protein>
<dbReference type="AlphaFoldDB" id="A0A0A9AR01"/>
<evidence type="ECO:0000313" key="1">
    <source>
        <dbReference type="EMBL" id="JAD51350.1"/>
    </source>
</evidence>
<dbReference type="EMBL" id="GBRH01246545">
    <property type="protein sequence ID" value="JAD51350.1"/>
    <property type="molecule type" value="Transcribed_RNA"/>
</dbReference>
<sequence>MPQYQFQIQPQINHARKIRFDQKVLRYIVQEAKKGVSEKNCIIASGLACKLMQSNLTVACLY</sequence>
<name>A0A0A9AR01_ARUDO</name>
<proteinExistence type="predicted"/>